<dbReference type="AlphaFoldDB" id="A0A8J7NH30"/>
<keyword evidence="2" id="KW-1185">Reference proteome</keyword>
<gene>
    <name evidence="1" type="primary">Zbed9_2</name>
    <name evidence="1" type="ORF">GTO95_0007897</name>
</gene>
<protein>
    <submittedName>
        <fullName evidence="1">SCND3 protein</fullName>
    </submittedName>
</protein>
<accession>A0A8J7NH30</accession>
<reference evidence="1" key="1">
    <citation type="journal article" date="2021" name="Cell">
        <title>Tracing the genetic footprints of vertebrate landing in non-teleost ray-finned fishes.</title>
        <authorList>
            <person name="Bi X."/>
            <person name="Wang K."/>
            <person name="Yang L."/>
            <person name="Pan H."/>
            <person name="Jiang H."/>
            <person name="Wei Q."/>
            <person name="Fang M."/>
            <person name="Yu H."/>
            <person name="Zhu C."/>
            <person name="Cai Y."/>
            <person name="He Y."/>
            <person name="Gan X."/>
            <person name="Zeng H."/>
            <person name="Yu D."/>
            <person name="Zhu Y."/>
            <person name="Jiang H."/>
            <person name="Qiu Q."/>
            <person name="Yang H."/>
            <person name="Zhang Y.E."/>
            <person name="Wang W."/>
            <person name="Zhu M."/>
            <person name="He S."/>
            <person name="Zhang G."/>
        </authorList>
    </citation>
    <scope>NUCLEOTIDE SEQUENCE</scope>
    <source>
        <strain evidence="1">Allg_001</strain>
    </source>
</reference>
<name>A0A8J7NH30_ATRSP</name>
<feature type="non-terminal residue" evidence="1">
    <location>
        <position position="1"/>
    </location>
</feature>
<dbReference type="EMBL" id="JAAWVO010002049">
    <property type="protein sequence ID" value="MBN3311740.1"/>
    <property type="molecule type" value="Genomic_DNA"/>
</dbReference>
<dbReference type="PANTHER" id="PTHR45913:SF19">
    <property type="entry name" value="LOW QUALITY PROTEIN: ZINC FINGER BED DOMAIN-CONTAINING PROTEIN 5-LIKE"/>
    <property type="match status" value="1"/>
</dbReference>
<feature type="non-terminal residue" evidence="1">
    <location>
        <position position="145"/>
    </location>
</feature>
<sequence>MCGEKAAKQLDPLPPLKDTVTRRIIDIVDVKSTLIEHFKMSRCFSLRAHTVFQLLNECISENVINWKKCFGVCTDSAREITGRHSSVVARIREVAPDMKWTHCSIHREALAVKKMPEDLKSVRLCCQSCKLYQGSTNEFTSALLD</sequence>
<evidence type="ECO:0000313" key="1">
    <source>
        <dbReference type="EMBL" id="MBN3311740.1"/>
    </source>
</evidence>
<evidence type="ECO:0000313" key="2">
    <source>
        <dbReference type="Proteomes" id="UP000736164"/>
    </source>
</evidence>
<proteinExistence type="predicted"/>
<organism evidence="1 2">
    <name type="scientific">Atractosteus spatula</name>
    <name type="common">Alligator gar</name>
    <name type="synonym">Lepisosteus spatula</name>
    <dbReference type="NCBI Taxonomy" id="7917"/>
    <lineage>
        <taxon>Eukaryota</taxon>
        <taxon>Metazoa</taxon>
        <taxon>Chordata</taxon>
        <taxon>Craniata</taxon>
        <taxon>Vertebrata</taxon>
        <taxon>Euteleostomi</taxon>
        <taxon>Actinopterygii</taxon>
        <taxon>Neopterygii</taxon>
        <taxon>Holostei</taxon>
        <taxon>Semionotiformes</taxon>
        <taxon>Lepisosteidae</taxon>
        <taxon>Atractosteus</taxon>
    </lineage>
</organism>
<dbReference type="Proteomes" id="UP000736164">
    <property type="component" value="Unassembled WGS sequence"/>
</dbReference>
<comment type="caution">
    <text evidence="1">The sequence shown here is derived from an EMBL/GenBank/DDBJ whole genome shotgun (WGS) entry which is preliminary data.</text>
</comment>
<dbReference type="PANTHER" id="PTHR45913">
    <property type="entry name" value="EPM2A-INTERACTING PROTEIN 1"/>
    <property type="match status" value="1"/>
</dbReference>